<evidence type="ECO:0000313" key="3">
    <source>
        <dbReference type="Proteomes" id="UP000197153"/>
    </source>
</evidence>
<gene>
    <name evidence="2" type="ORF">Y958_16595</name>
</gene>
<accession>A0A248JWQ0</accession>
<organism evidence="2 3">
    <name type="scientific">Nitrospirillum viridazoti CBAmc</name>
    <dbReference type="NCBI Taxonomy" id="1441467"/>
    <lineage>
        <taxon>Bacteria</taxon>
        <taxon>Pseudomonadati</taxon>
        <taxon>Pseudomonadota</taxon>
        <taxon>Alphaproteobacteria</taxon>
        <taxon>Rhodospirillales</taxon>
        <taxon>Azospirillaceae</taxon>
        <taxon>Nitrospirillum</taxon>
        <taxon>Nitrospirillum viridazoti</taxon>
    </lineage>
</organism>
<protein>
    <submittedName>
        <fullName evidence="2">Uncharacterized protein</fullName>
    </submittedName>
</protein>
<name>A0A248JWQ0_9PROT</name>
<keyword evidence="3" id="KW-1185">Reference proteome</keyword>
<dbReference type="EMBL" id="CP022111">
    <property type="protein sequence ID" value="ASG22548.1"/>
    <property type="molecule type" value="Genomic_DNA"/>
</dbReference>
<reference evidence="2 3" key="1">
    <citation type="submission" date="2017-06" db="EMBL/GenBank/DDBJ databases">
        <title>Complete genome sequence of Nitrospirillum amazonense strain CBAmC, an endophytic nitrogen-fixing and plant growth-promoting bacterium, isolated from sugarcane.</title>
        <authorList>
            <person name="Schwab S."/>
            <person name="dos Santos Teixeira K.R."/>
            <person name="Simoes Araujo J.L."/>
            <person name="Soares Vidal M."/>
            <person name="Borges de Freitas H.R."/>
            <person name="Rivello Crivelaro A.L."/>
            <person name="Bueno de Camargo Nunes A."/>
            <person name="dos Santos C.M."/>
            <person name="Palmeira da Silva Rosa D."/>
            <person name="da Silva Padilha D."/>
            <person name="da Silva E."/>
            <person name="Araujo Terra L."/>
            <person name="Soares Mendes V."/>
            <person name="Farinelli L."/>
            <person name="Magalhaes Cruz L."/>
            <person name="Baldani J.I."/>
        </authorList>
    </citation>
    <scope>NUCLEOTIDE SEQUENCE [LARGE SCALE GENOMIC DNA]</scope>
    <source>
        <strain evidence="2 3">CBAmC</strain>
    </source>
</reference>
<proteinExistence type="predicted"/>
<evidence type="ECO:0000313" key="2">
    <source>
        <dbReference type="EMBL" id="ASG22548.1"/>
    </source>
</evidence>
<feature type="region of interest" description="Disordered" evidence="1">
    <location>
        <begin position="25"/>
        <end position="45"/>
    </location>
</feature>
<dbReference type="KEGG" id="nao:Y958_16595"/>
<dbReference type="AlphaFoldDB" id="A0A248JWQ0"/>
<dbReference type="Proteomes" id="UP000197153">
    <property type="component" value="Chromosome 2"/>
</dbReference>
<dbReference type="RefSeq" id="WP_088873124.1">
    <property type="nucleotide sequence ID" value="NZ_CP022111.1"/>
</dbReference>
<sequence length="78" mass="8507">MGRSSKPKSKSVSEFVLFDVLYDDGSRSSNRRVPSSELGGLDGDEPARAIIEAQDREIAAMSGNPRGRIKSLTRSPIR</sequence>
<evidence type="ECO:0000256" key="1">
    <source>
        <dbReference type="SAM" id="MobiDB-lite"/>
    </source>
</evidence>